<keyword evidence="6" id="KW-0653">Protein transport</keyword>
<keyword evidence="7 10" id="KW-0805">Transcription regulation</keyword>
<organism evidence="13 14">
    <name type="scientific">[Candida] arabinofermentans NRRL YB-2248</name>
    <dbReference type="NCBI Taxonomy" id="983967"/>
    <lineage>
        <taxon>Eukaryota</taxon>
        <taxon>Fungi</taxon>
        <taxon>Dikarya</taxon>
        <taxon>Ascomycota</taxon>
        <taxon>Saccharomycotina</taxon>
        <taxon>Pichiomycetes</taxon>
        <taxon>Pichiales</taxon>
        <taxon>Pichiaceae</taxon>
        <taxon>Ogataea</taxon>
        <taxon>Ogataea/Candida clade</taxon>
    </lineage>
</organism>
<dbReference type="EMBL" id="KV453856">
    <property type="protein sequence ID" value="ODV84583.1"/>
    <property type="molecule type" value="Genomic_DNA"/>
</dbReference>
<keyword evidence="6" id="KW-0813">Transport</keyword>
<keyword evidence="8 10" id="KW-0804">Transcription</keyword>
<dbReference type="PROSITE" id="PS51151">
    <property type="entry name" value="NAC_AB"/>
    <property type="match status" value="1"/>
</dbReference>
<dbReference type="GO" id="GO:0005854">
    <property type="term" value="C:nascent polypeptide-associated complex"/>
    <property type="evidence" value="ECO:0007669"/>
    <property type="project" value="UniProtKB-ARBA"/>
</dbReference>
<feature type="domain" description="NAC-A/B" evidence="12">
    <location>
        <begin position="34"/>
        <end position="99"/>
    </location>
</feature>
<dbReference type="Pfam" id="PF01849">
    <property type="entry name" value="NAC"/>
    <property type="match status" value="1"/>
</dbReference>
<proteinExistence type="inferred from homology"/>
<dbReference type="InterPro" id="IPR039370">
    <property type="entry name" value="BTF3"/>
</dbReference>
<dbReference type="FunFam" id="2.20.70.30:FF:000001">
    <property type="entry name" value="Transcription factor BTF3 homolog"/>
    <property type="match status" value="1"/>
</dbReference>
<accession>A0A1E4SYK3</accession>
<dbReference type="PANTHER" id="PTHR10351">
    <property type="entry name" value="TRANSCRIPTION FACTOR BTF3 FAMILY MEMBER"/>
    <property type="match status" value="1"/>
</dbReference>
<gene>
    <name evidence="13" type="ORF">CANARDRAFT_8566</name>
</gene>
<dbReference type="InterPro" id="IPR002715">
    <property type="entry name" value="Nas_poly-pep-assoc_cplx_dom"/>
</dbReference>
<dbReference type="STRING" id="983967.A0A1E4SYK3"/>
<evidence type="ECO:0000256" key="7">
    <source>
        <dbReference type="ARBA" id="ARBA00023015"/>
    </source>
</evidence>
<evidence type="ECO:0000256" key="4">
    <source>
        <dbReference type="ARBA" id="ARBA00022192"/>
    </source>
</evidence>
<dbReference type="Proteomes" id="UP000094801">
    <property type="component" value="Unassembled WGS sequence"/>
</dbReference>
<keyword evidence="14" id="KW-1185">Reference proteome</keyword>
<comment type="subcellular location">
    <subcellularLocation>
        <location evidence="2">Cytoplasm</location>
    </subcellularLocation>
</comment>
<sequence>MPIDPEKLAKLQKASAKKVGGQRIKAKKVNKSAEADDTQLQNTLKKLNAQTLDGVEEANFFKDDGTVLHFNRVGVQAAAAHNTYTFSGFAQQKNITELIPGILPQLGAENLSLLQKIAESFQQNQGAMDALKASAGGEAADEEIPELVEGETFEDDVE</sequence>
<evidence type="ECO:0000256" key="8">
    <source>
        <dbReference type="ARBA" id="ARBA00023163"/>
    </source>
</evidence>
<name>A0A1E4SYK3_9ASCO</name>
<evidence type="ECO:0000256" key="11">
    <source>
        <dbReference type="SAM" id="MobiDB-lite"/>
    </source>
</evidence>
<evidence type="ECO:0000313" key="13">
    <source>
        <dbReference type="EMBL" id="ODV84583.1"/>
    </source>
</evidence>
<dbReference type="Gene3D" id="2.20.70.30">
    <property type="entry name" value="Nascent polypeptide-associated complex domain"/>
    <property type="match status" value="1"/>
</dbReference>
<dbReference type="OrthoDB" id="8033832at2759"/>
<dbReference type="SMART" id="SM01407">
    <property type="entry name" value="NAC"/>
    <property type="match status" value="1"/>
</dbReference>
<evidence type="ECO:0000256" key="3">
    <source>
        <dbReference type="ARBA" id="ARBA00005296"/>
    </source>
</evidence>
<evidence type="ECO:0000256" key="9">
    <source>
        <dbReference type="ARBA" id="ARBA00025826"/>
    </source>
</evidence>
<dbReference type="AlphaFoldDB" id="A0A1E4SYK3"/>
<comment type="subunit">
    <text evidence="9">Part of the nascent polypeptide-associated complex (NAC), consisting of EGD2 and EGD1. NAC associates with ribosomes via EGD1.</text>
</comment>
<dbReference type="GO" id="GO:0006613">
    <property type="term" value="P:cotranslational protein targeting to membrane"/>
    <property type="evidence" value="ECO:0007669"/>
    <property type="project" value="UniProtKB-ARBA"/>
</dbReference>
<feature type="compositionally biased region" description="Acidic residues" evidence="11">
    <location>
        <begin position="139"/>
        <end position="158"/>
    </location>
</feature>
<dbReference type="InterPro" id="IPR038187">
    <property type="entry name" value="NAC_A/B_dom_sf"/>
</dbReference>
<evidence type="ECO:0000256" key="10">
    <source>
        <dbReference type="RuleBase" id="RU361272"/>
    </source>
</evidence>
<feature type="region of interest" description="Disordered" evidence="11">
    <location>
        <begin position="134"/>
        <end position="158"/>
    </location>
</feature>
<evidence type="ECO:0000313" key="14">
    <source>
        <dbReference type="Proteomes" id="UP000094801"/>
    </source>
</evidence>
<dbReference type="CDD" id="cd22055">
    <property type="entry name" value="NAC_BTF3"/>
    <property type="match status" value="1"/>
</dbReference>
<dbReference type="GO" id="GO:0015031">
    <property type="term" value="P:protein transport"/>
    <property type="evidence" value="ECO:0007669"/>
    <property type="project" value="UniProtKB-KW"/>
</dbReference>
<protein>
    <recommendedName>
        <fullName evidence="4 10">Nascent polypeptide-associated complex subunit beta</fullName>
    </recommendedName>
</protein>
<evidence type="ECO:0000256" key="2">
    <source>
        <dbReference type="ARBA" id="ARBA00004496"/>
    </source>
</evidence>
<evidence type="ECO:0000259" key="12">
    <source>
        <dbReference type="PROSITE" id="PS51151"/>
    </source>
</evidence>
<evidence type="ECO:0000256" key="5">
    <source>
        <dbReference type="ARBA" id="ARBA00022491"/>
    </source>
</evidence>
<reference evidence="14" key="1">
    <citation type="submission" date="2016-04" db="EMBL/GenBank/DDBJ databases">
        <title>Comparative genomics of biotechnologically important yeasts.</title>
        <authorList>
            <consortium name="DOE Joint Genome Institute"/>
            <person name="Riley R."/>
            <person name="Haridas S."/>
            <person name="Wolfe K.H."/>
            <person name="Lopes M.R."/>
            <person name="Hittinger C.T."/>
            <person name="Goker M."/>
            <person name="Salamov A."/>
            <person name="Wisecaver J."/>
            <person name="Long T.M."/>
            <person name="Aerts A.L."/>
            <person name="Barry K."/>
            <person name="Choi C."/>
            <person name="Clum A."/>
            <person name="Coughlan A.Y."/>
            <person name="Deshpande S."/>
            <person name="Douglass A.P."/>
            <person name="Hanson S.J."/>
            <person name="Klenk H.-P."/>
            <person name="Labutti K."/>
            <person name="Lapidus A."/>
            <person name="Lindquist E."/>
            <person name="Lipzen A."/>
            <person name="Meier-Kolthoff J.P."/>
            <person name="Ohm R.A."/>
            <person name="Otillar R.P."/>
            <person name="Pangilinan J."/>
            <person name="Peng Y."/>
            <person name="Rokas A."/>
            <person name="Rosa C.A."/>
            <person name="Scheuner C."/>
            <person name="Sibirny A.A."/>
            <person name="Slot J.C."/>
            <person name="Stielow J.B."/>
            <person name="Sun H."/>
            <person name="Kurtzman C.P."/>
            <person name="Blackwell M."/>
            <person name="Grigoriev I.V."/>
            <person name="Jeffries T.W."/>
        </authorList>
    </citation>
    <scope>NUCLEOTIDE SEQUENCE [LARGE SCALE GENOMIC DNA]</scope>
    <source>
        <strain evidence="14">NRRL YB-2248</strain>
    </source>
</reference>
<evidence type="ECO:0000256" key="6">
    <source>
        <dbReference type="ARBA" id="ARBA00022927"/>
    </source>
</evidence>
<comment type="function">
    <text evidence="1">Component of the nascent polypeptide-associated complex (NAC), a dynamic component of the ribosomal exit tunnel, protecting the emerging polypeptides from interaction with other cytoplasmic proteins to ensure appropriate nascent protein targeting. The NAC complex also promotes mitochondrial protein import by enhancing productive ribosome interactions with the outer mitochondrial membrane and blocks the inappropriate interaction of ribosomes translating non-secretory nascent polypeptides with translocation sites in the membrane of the endoplasmic reticulum. EGD1 may act as a transcription factor that exert a negative effect on the expression of several genes that are transcribed by RNA polymerase II.</text>
</comment>
<keyword evidence="5" id="KW-0678">Repressor</keyword>
<comment type="similarity">
    <text evidence="3 10">Belongs to the NAC-beta family.</text>
</comment>
<evidence type="ECO:0000256" key="1">
    <source>
        <dbReference type="ARBA" id="ARBA00002302"/>
    </source>
</evidence>